<proteinExistence type="predicted"/>
<comment type="caution">
    <text evidence="1">The sequence shown here is derived from an EMBL/GenBank/DDBJ whole genome shotgun (WGS) entry which is preliminary data.</text>
</comment>
<name>A0ACA9LZK1_9GLOM</name>
<reference evidence="1" key="1">
    <citation type="submission" date="2021-06" db="EMBL/GenBank/DDBJ databases">
        <authorList>
            <person name="Kallberg Y."/>
            <person name="Tangrot J."/>
            <person name="Rosling A."/>
        </authorList>
    </citation>
    <scope>NUCLEOTIDE SEQUENCE</scope>
    <source>
        <strain evidence="1">IL203A</strain>
    </source>
</reference>
<protein>
    <submittedName>
        <fullName evidence="1">13092_t:CDS:1</fullName>
    </submittedName>
</protein>
<sequence>MLHNRVSTPINLNKHLYKRQFSSLTNNTTFIALMIVIAVILGLLLIFVIVLYRQRRNRRRISDSRLKPLQLVQNEPSLRHGKHSNNKSNKFRKDNRYSLPATKSNVAVNVRKIEIRLSMPVELAKPIKEYTYYQVESKKGQSSEPVQFVSAMKKIQKIRPPVPIPKSQSIPHYNNSLVIWSFNNSTNDHLVSWSKIGHHFKFVNITRLITTRIRSLIGASQQSIHRNFYLDIPQQISCEKWFELLHDIISKIVDDILREKYEFLSIKRHEIYDLVTRIAKDVIKEYTESETRLVPNYALLSSGARVIPHLTSSEYVGYPDEFVKRQVSKMFNIKPIQSKPAKIVLTSNNEAGNCFCFTGTHGQLAIHLSHNIKVTSITYEHLNPALALDPDDMRRAPKSFEIVGISVDSQEKHDEYIQLGSFDYELDGPPAQNFEINHPNLELLPVMKAVVLKIKGNWGDDELTCLYQVKVHGYISKI</sequence>
<dbReference type="EMBL" id="CAJVPU010006205">
    <property type="protein sequence ID" value="CAG8558068.1"/>
    <property type="molecule type" value="Genomic_DNA"/>
</dbReference>
<gene>
    <name evidence="1" type="ORF">DHETER_LOCUS5521</name>
</gene>
<evidence type="ECO:0000313" key="1">
    <source>
        <dbReference type="EMBL" id="CAG8558068.1"/>
    </source>
</evidence>
<accession>A0ACA9LZK1</accession>
<organism evidence="1 2">
    <name type="scientific">Dentiscutata heterogama</name>
    <dbReference type="NCBI Taxonomy" id="1316150"/>
    <lineage>
        <taxon>Eukaryota</taxon>
        <taxon>Fungi</taxon>
        <taxon>Fungi incertae sedis</taxon>
        <taxon>Mucoromycota</taxon>
        <taxon>Glomeromycotina</taxon>
        <taxon>Glomeromycetes</taxon>
        <taxon>Diversisporales</taxon>
        <taxon>Gigasporaceae</taxon>
        <taxon>Dentiscutata</taxon>
    </lineage>
</organism>
<dbReference type="Proteomes" id="UP000789702">
    <property type="component" value="Unassembled WGS sequence"/>
</dbReference>
<evidence type="ECO:0000313" key="2">
    <source>
        <dbReference type="Proteomes" id="UP000789702"/>
    </source>
</evidence>
<keyword evidence="2" id="KW-1185">Reference proteome</keyword>